<gene>
    <name evidence="3" type="ORF">SKTS_17390</name>
</gene>
<evidence type="ECO:0000259" key="2">
    <source>
        <dbReference type="Pfam" id="PF14340"/>
    </source>
</evidence>
<evidence type="ECO:0000256" key="1">
    <source>
        <dbReference type="SAM" id="Phobius"/>
    </source>
</evidence>
<feature type="transmembrane region" description="Helical" evidence="1">
    <location>
        <begin position="98"/>
        <end position="116"/>
    </location>
</feature>
<sequence length="248" mass="27518">MGKIFEFGEALDGYTVPVLNEREVRASAGILFFFALVSFMNAWLVGDFRLTRVFVAAFLIDFTIRIFINPKYAPSLILGRFAVRWQTPEYVGAPQKRFAWSIGWALALTMLYLVVLNRIIGPINLIVCSTCLVLLFFEAAFGICLGCKIYNLFARQQAQHCPGGTCDVRSSLPIGVAQSVVTALFLVALFFLGKTLLNDPRDIRFLEKNATPSTAPTQSGSDSGDCTPPDWAVAMGHAEQWKLHHNCK</sequence>
<reference evidence="4" key="1">
    <citation type="submission" date="2020-03" db="EMBL/GenBank/DDBJ databases">
        <title>Complete genome sequence of sulfur-oxidizing bacterium skT11.</title>
        <authorList>
            <person name="Kanda M."/>
            <person name="Kojima H."/>
            <person name="Fukui M."/>
        </authorList>
    </citation>
    <scope>NUCLEOTIDE SEQUENCE [LARGE SCALE GENOMIC DNA]</scope>
    <source>
        <strain evidence="4">skT11</strain>
    </source>
</reference>
<dbReference type="EMBL" id="AP022853">
    <property type="protein sequence ID" value="BCB26853.1"/>
    <property type="molecule type" value="Genomic_DNA"/>
</dbReference>
<feature type="transmembrane region" description="Helical" evidence="1">
    <location>
        <begin position="123"/>
        <end position="151"/>
    </location>
</feature>
<name>A0A6F8VAI4_9PROT</name>
<accession>A0A6F8VAI4</accession>
<feature type="transmembrane region" description="Helical" evidence="1">
    <location>
        <begin position="50"/>
        <end position="68"/>
    </location>
</feature>
<dbReference type="InterPro" id="IPR025508">
    <property type="entry name" value="DUF4395"/>
</dbReference>
<dbReference type="RefSeq" id="WP_173063415.1">
    <property type="nucleotide sequence ID" value="NZ_AP022853.1"/>
</dbReference>
<keyword evidence="4" id="KW-1185">Reference proteome</keyword>
<feature type="domain" description="DUF4395" evidence="2">
    <location>
        <begin position="20"/>
        <end position="155"/>
    </location>
</feature>
<protein>
    <recommendedName>
        <fullName evidence="2">DUF4395 domain-containing protein</fullName>
    </recommendedName>
</protein>
<dbReference type="KEGG" id="slac:SKTS_17390"/>
<feature type="transmembrane region" description="Helical" evidence="1">
    <location>
        <begin position="24"/>
        <end position="43"/>
    </location>
</feature>
<organism evidence="3 4">
    <name type="scientific">Sulfurimicrobium lacus</name>
    <dbReference type="NCBI Taxonomy" id="2715678"/>
    <lineage>
        <taxon>Bacteria</taxon>
        <taxon>Pseudomonadati</taxon>
        <taxon>Pseudomonadota</taxon>
        <taxon>Betaproteobacteria</taxon>
        <taxon>Nitrosomonadales</taxon>
        <taxon>Sulfuricellaceae</taxon>
        <taxon>Sulfurimicrobium</taxon>
    </lineage>
</organism>
<feature type="transmembrane region" description="Helical" evidence="1">
    <location>
        <begin position="171"/>
        <end position="192"/>
    </location>
</feature>
<keyword evidence="1" id="KW-1133">Transmembrane helix</keyword>
<evidence type="ECO:0000313" key="3">
    <source>
        <dbReference type="EMBL" id="BCB26853.1"/>
    </source>
</evidence>
<proteinExistence type="predicted"/>
<dbReference type="Proteomes" id="UP000502260">
    <property type="component" value="Chromosome"/>
</dbReference>
<keyword evidence="1" id="KW-0472">Membrane</keyword>
<keyword evidence="1" id="KW-0812">Transmembrane</keyword>
<evidence type="ECO:0000313" key="4">
    <source>
        <dbReference type="Proteomes" id="UP000502260"/>
    </source>
</evidence>
<dbReference type="Pfam" id="PF14340">
    <property type="entry name" value="DUF4395"/>
    <property type="match status" value="1"/>
</dbReference>
<dbReference type="AlphaFoldDB" id="A0A6F8VAI4"/>